<keyword evidence="9" id="KW-1185">Reference proteome</keyword>
<dbReference type="KEGG" id="dap:Dacet_1776"/>
<dbReference type="InterPro" id="IPR036280">
    <property type="entry name" value="Multihaem_cyt_sf"/>
</dbReference>
<evidence type="ECO:0000256" key="1">
    <source>
        <dbReference type="ARBA" id="ARBA00022448"/>
    </source>
</evidence>
<dbReference type="GO" id="GO:0009055">
    <property type="term" value="F:electron transfer activity"/>
    <property type="evidence" value="ECO:0007669"/>
    <property type="project" value="InterPro"/>
</dbReference>
<name>D4H0M7_DENA2</name>
<evidence type="ECO:0000256" key="6">
    <source>
        <dbReference type="SAM" id="SignalP"/>
    </source>
</evidence>
<dbReference type="InParanoid" id="D4H0M7"/>
<evidence type="ECO:0000256" key="4">
    <source>
        <dbReference type="ARBA" id="ARBA00022982"/>
    </source>
</evidence>
<feature type="signal peptide" evidence="6">
    <location>
        <begin position="1"/>
        <end position="20"/>
    </location>
</feature>
<dbReference type="EMBL" id="CP001968">
    <property type="protein sequence ID" value="ADD68540.1"/>
    <property type="molecule type" value="Genomic_DNA"/>
</dbReference>
<protein>
    <submittedName>
        <fullName evidence="8">Cytochrome c3</fullName>
    </submittedName>
</protein>
<dbReference type="RefSeq" id="WP_013011051.1">
    <property type="nucleotide sequence ID" value="NC_013943.1"/>
</dbReference>
<feature type="domain" description="Class III cytochrome C" evidence="7">
    <location>
        <begin position="37"/>
        <end position="120"/>
    </location>
</feature>
<dbReference type="GO" id="GO:0046872">
    <property type="term" value="F:metal ion binding"/>
    <property type="evidence" value="ECO:0007669"/>
    <property type="project" value="UniProtKB-KW"/>
</dbReference>
<dbReference type="InterPro" id="IPR020942">
    <property type="entry name" value="Cyt_c_III_dom"/>
</dbReference>
<keyword evidence="3" id="KW-0479">Metal-binding</keyword>
<evidence type="ECO:0000256" key="5">
    <source>
        <dbReference type="ARBA" id="ARBA00023004"/>
    </source>
</evidence>
<evidence type="ECO:0000256" key="3">
    <source>
        <dbReference type="ARBA" id="ARBA00022723"/>
    </source>
</evidence>
<gene>
    <name evidence="8" type="ordered locus">Dacet_1776</name>
</gene>
<dbReference type="Proteomes" id="UP000002012">
    <property type="component" value="Chromosome"/>
</dbReference>
<keyword evidence="2" id="KW-0349">Heme</keyword>
<dbReference type="eggNOG" id="COG3005">
    <property type="taxonomic scope" value="Bacteria"/>
</dbReference>
<keyword evidence="5" id="KW-0408">Iron</keyword>
<evidence type="ECO:0000256" key="2">
    <source>
        <dbReference type="ARBA" id="ARBA00022617"/>
    </source>
</evidence>
<organism evidence="8 9">
    <name type="scientific">Denitrovibrio acetiphilus (strain DSM 12809 / NBRC 114555 / N2460)</name>
    <dbReference type="NCBI Taxonomy" id="522772"/>
    <lineage>
        <taxon>Bacteria</taxon>
        <taxon>Pseudomonadati</taxon>
        <taxon>Deferribacterota</taxon>
        <taxon>Deferribacteres</taxon>
        <taxon>Deferribacterales</taxon>
        <taxon>Geovibrionaceae</taxon>
        <taxon>Denitrovibrio</taxon>
    </lineage>
</organism>
<reference evidence="8 9" key="1">
    <citation type="journal article" date="2010" name="Stand. Genomic Sci.">
        <title>Complete genome sequence of Denitrovibrio acetiphilus type strain (N2460).</title>
        <authorList>
            <person name="Kiss H."/>
            <person name="Lang E."/>
            <person name="Lapidus A."/>
            <person name="Copeland A."/>
            <person name="Nolan M."/>
            <person name="Glavina Del Rio T."/>
            <person name="Chen F."/>
            <person name="Lucas S."/>
            <person name="Tice H."/>
            <person name="Cheng J.F."/>
            <person name="Han C."/>
            <person name="Goodwin L."/>
            <person name="Pitluck S."/>
            <person name="Liolios K."/>
            <person name="Pati A."/>
            <person name="Ivanova N."/>
            <person name="Mavromatis K."/>
            <person name="Chen A."/>
            <person name="Palaniappan K."/>
            <person name="Land M."/>
            <person name="Hauser L."/>
            <person name="Chang Y.J."/>
            <person name="Jeffries C.D."/>
            <person name="Detter J.C."/>
            <person name="Brettin T."/>
            <person name="Spring S."/>
            <person name="Rohde M."/>
            <person name="Goker M."/>
            <person name="Woyke T."/>
            <person name="Bristow J."/>
            <person name="Eisen J.A."/>
            <person name="Markowitz V."/>
            <person name="Hugenholtz P."/>
            <person name="Kyrpides N.C."/>
            <person name="Klenk H.P."/>
        </authorList>
    </citation>
    <scope>NUCLEOTIDE SEQUENCE [LARGE SCALE GENOMIC DNA]</scope>
    <source>
        <strain evidence="9">DSM 12809 / NBRC 114555 / N2460</strain>
    </source>
</reference>
<dbReference type="Gene3D" id="3.90.10.10">
    <property type="entry name" value="Cytochrome C3"/>
    <property type="match status" value="1"/>
</dbReference>
<accession>D4H0M7</accession>
<dbReference type="CDD" id="cd08168">
    <property type="entry name" value="Cytochrom_C3"/>
    <property type="match status" value="1"/>
</dbReference>
<dbReference type="STRING" id="522772.Dacet_1776"/>
<sequence length="121" mass="13237" precursor="true">MKKIVIAMLVVFSVALVAFAATSPEKVNLAEQWGLDTKKPAVEFPHAFHQTKNECIECHMTAEGGALKSIKTGKEFNPKALVASGDIKKGKTKNPAHDEFCWECHKAKKVPKGKSCSTCHK</sequence>
<keyword evidence="4" id="KW-0249">Electron transport</keyword>
<dbReference type="SUPFAM" id="SSF48695">
    <property type="entry name" value="Multiheme cytochromes"/>
    <property type="match status" value="1"/>
</dbReference>
<dbReference type="HOGENOM" id="CLU_2105364_0_0_0"/>
<dbReference type="Pfam" id="PF02085">
    <property type="entry name" value="Cytochrom_CIII"/>
    <property type="match status" value="1"/>
</dbReference>
<dbReference type="GO" id="GO:0020037">
    <property type="term" value="F:heme binding"/>
    <property type="evidence" value="ECO:0007669"/>
    <property type="project" value="InterPro"/>
</dbReference>
<evidence type="ECO:0000313" key="8">
    <source>
        <dbReference type="EMBL" id="ADD68540.1"/>
    </source>
</evidence>
<keyword evidence="1" id="KW-0813">Transport</keyword>
<dbReference type="OrthoDB" id="9796996at2"/>
<evidence type="ECO:0000313" key="9">
    <source>
        <dbReference type="Proteomes" id="UP000002012"/>
    </source>
</evidence>
<keyword evidence="6" id="KW-0732">Signal</keyword>
<dbReference type="PaxDb" id="522772-Dacet_1776"/>
<feature type="chain" id="PRO_5003057687" evidence="6">
    <location>
        <begin position="21"/>
        <end position="121"/>
    </location>
</feature>
<evidence type="ECO:0000259" key="7">
    <source>
        <dbReference type="Pfam" id="PF02085"/>
    </source>
</evidence>
<proteinExistence type="predicted"/>
<dbReference type="AlphaFoldDB" id="D4H0M7"/>